<evidence type="ECO:0000313" key="3">
    <source>
        <dbReference type="Proteomes" id="UP001164746"/>
    </source>
</evidence>
<dbReference type="EMBL" id="CP111015">
    <property type="protein sequence ID" value="WAR01820.1"/>
    <property type="molecule type" value="Genomic_DNA"/>
</dbReference>
<sequence>MPSKKLLYLIYIYFIIASISKATDELEEIARVGIIGAGIGGTSAAYFLRDLFGDKVLIDIFEKQHVGGRLAPVTIGGHNYNAGGTIIHPANLYMLNFTDILGLECDAHPEPGRLGIWNGEEVMFSTSDYLPVTLAKMFWRYGMDAYNIKNWVQENTLACMTKYTLHDVFVKVTL</sequence>
<keyword evidence="3" id="KW-1185">Reference proteome</keyword>
<reference evidence="2" key="1">
    <citation type="submission" date="2022-11" db="EMBL/GenBank/DDBJ databases">
        <title>Centuries of genome instability and evolution in soft-shell clam transmissible cancer (bioRxiv).</title>
        <authorList>
            <person name="Hart S.F.M."/>
            <person name="Yonemitsu M.A."/>
            <person name="Giersch R.M."/>
            <person name="Beal B.F."/>
            <person name="Arriagada G."/>
            <person name="Davis B.W."/>
            <person name="Ostrander E.A."/>
            <person name="Goff S.P."/>
            <person name="Metzger M.J."/>
        </authorList>
    </citation>
    <scope>NUCLEOTIDE SEQUENCE</scope>
    <source>
        <strain evidence="2">MELC-2E11</strain>
        <tissue evidence="2">Siphon/mantle</tissue>
    </source>
</reference>
<feature type="chain" id="PRO_5046487131" evidence="1">
    <location>
        <begin position="23"/>
        <end position="174"/>
    </location>
</feature>
<protein>
    <submittedName>
        <fullName evidence="2">PCYOX-like protein</fullName>
    </submittedName>
</protein>
<dbReference type="InterPro" id="IPR036188">
    <property type="entry name" value="FAD/NAD-bd_sf"/>
</dbReference>
<name>A0ABY7DVS4_MYAAR</name>
<dbReference type="Gene3D" id="3.50.50.60">
    <property type="entry name" value="FAD/NAD(P)-binding domain"/>
    <property type="match status" value="1"/>
</dbReference>
<feature type="signal peptide" evidence="1">
    <location>
        <begin position="1"/>
        <end position="22"/>
    </location>
</feature>
<evidence type="ECO:0000313" key="2">
    <source>
        <dbReference type="EMBL" id="WAR01820.1"/>
    </source>
</evidence>
<gene>
    <name evidence="2" type="ORF">MAR_008378</name>
</gene>
<organism evidence="2 3">
    <name type="scientific">Mya arenaria</name>
    <name type="common">Soft-shell clam</name>
    <dbReference type="NCBI Taxonomy" id="6604"/>
    <lineage>
        <taxon>Eukaryota</taxon>
        <taxon>Metazoa</taxon>
        <taxon>Spiralia</taxon>
        <taxon>Lophotrochozoa</taxon>
        <taxon>Mollusca</taxon>
        <taxon>Bivalvia</taxon>
        <taxon>Autobranchia</taxon>
        <taxon>Heteroconchia</taxon>
        <taxon>Euheterodonta</taxon>
        <taxon>Imparidentia</taxon>
        <taxon>Neoheterodontei</taxon>
        <taxon>Myida</taxon>
        <taxon>Myoidea</taxon>
        <taxon>Myidae</taxon>
        <taxon>Mya</taxon>
    </lineage>
</organism>
<dbReference type="InterPro" id="IPR017046">
    <property type="entry name" value="Prenylcysteine_Oxase1"/>
</dbReference>
<proteinExistence type="predicted"/>
<dbReference type="SUPFAM" id="SSF51905">
    <property type="entry name" value="FAD/NAD(P)-binding domain"/>
    <property type="match status" value="1"/>
</dbReference>
<keyword evidence="1" id="KW-0732">Signal</keyword>
<dbReference type="Proteomes" id="UP001164746">
    <property type="component" value="Chromosome 4"/>
</dbReference>
<dbReference type="PANTHER" id="PTHR15944:SF0">
    <property type="entry name" value="PRENYLCYSTEINE LYASE DOMAIN-CONTAINING PROTEIN"/>
    <property type="match status" value="1"/>
</dbReference>
<dbReference type="PANTHER" id="PTHR15944">
    <property type="entry name" value="FARNESYLCYSTEINE LYASE"/>
    <property type="match status" value="1"/>
</dbReference>
<dbReference type="Pfam" id="PF13450">
    <property type="entry name" value="NAD_binding_8"/>
    <property type="match status" value="1"/>
</dbReference>
<evidence type="ECO:0000256" key="1">
    <source>
        <dbReference type="SAM" id="SignalP"/>
    </source>
</evidence>
<accession>A0ABY7DVS4</accession>